<dbReference type="EMBL" id="CP036259">
    <property type="protein sequence ID" value="QDR82778.1"/>
    <property type="molecule type" value="Genomic_DNA"/>
</dbReference>
<gene>
    <name evidence="3" type="primary">larA_6</name>
    <name evidence="3" type="ORF">SPTER_42080</name>
</gene>
<keyword evidence="4" id="KW-1185">Reference proteome</keyword>
<dbReference type="KEGG" id="sted:SPTER_42080"/>
<dbReference type="Proteomes" id="UP000320776">
    <property type="component" value="Chromosome"/>
</dbReference>
<dbReference type="EC" id="5.1.2.1" evidence="3"/>
<feature type="domain" description="LarA-like N-terminal" evidence="1">
    <location>
        <begin position="10"/>
        <end position="209"/>
    </location>
</feature>
<dbReference type="RefSeq" id="WP_144352128.1">
    <property type="nucleotide sequence ID" value="NZ_CP036259.1"/>
</dbReference>
<dbReference type="Pfam" id="PF09861">
    <property type="entry name" value="Lar_N"/>
    <property type="match status" value="1"/>
</dbReference>
<feature type="domain" description="Lactate racemase C-terminal" evidence="2">
    <location>
        <begin position="283"/>
        <end position="425"/>
    </location>
</feature>
<dbReference type="InterPro" id="IPR047926">
    <property type="entry name" value="Ni_dep_LarA"/>
</dbReference>
<dbReference type="Gene3D" id="3.40.50.11440">
    <property type="match status" value="1"/>
</dbReference>
<dbReference type="InterPro" id="IPR043166">
    <property type="entry name" value="LarA-like_C"/>
</dbReference>
<proteinExistence type="predicted"/>
<dbReference type="Pfam" id="PF21113">
    <property type="entry name" value="LarA_C"/>
    <property type="match status" value="1"/>
</dbReference>
<dbReference type="GO" id="GO:0050043">
    <property type="term" value="F:lactate racemase activity"/>
    <property type="evidence" value="ECO:0007669"/>
    <property type="project" value="UniProtKB-EC"/>
</dbReference>
<sequence>MMKQISLAFGLQELTICLPQKNLIEFIEGRETVPVNDVSLAVREVLNNPIASPSLREVVQPGDKIVIIASDITRQWVRHDLFLPDLLDELNSAGIVDSNITLVTALGAHRRHTWEDNKLTYGQEVVDRINIVQSCAAETADFAYCGCTRRGTPVYINRHVLQAGKVILTGGITYHSLAGFGGGRKAILPGVAGYETIQANHRLCLSPGQGNGPNPECRQGNLATNEMHLDMLEIAAMVKPDFLLNAVFTAAGDFAGFVAGHWYEAWLSGCRQAAAIAGVPVSDPADVVIASAGGYLKDINFYQASKAIENACLAVRAGGILIVVMECREISEPPDFSQWFDYSTLYARETALREEFTVPGFVALKLGFIAKSTPVIIVSQPENQVFLEKAGMLFAVSLEAALQLAAAALGRQEFRISIMPHGGNVVPCATSSR</sequence>
<dbReference type="InterPro" id="IPR018657">
    <property type="entry name" value="LarA-like_N"/>
</dbReference>
<dbReference type="InterPro" id="IPR048520">
    <property type="entry name" value="LarA_C"/>
</dbReference>
<dbReference type="AlphaFoldDB" id="A0A517DZM9"/>
<organism evidence="3 4">
    <name type="scientific">Sporomusa termitida</name>
    <dbReference type="NCBI Taxonomy" id="2377"/>
    <lineage>
        <taxon>Bacteria</taxon>
        <taxon>Bacillati</taxon>
        <taxon>Bacillota</taxon>
        <taxon>Negativicutes</taxon>
        <taxon>Selenomonadales</taxon>
        <taxon>Sporomusaceae</taxon>
        <taxon>Sporomusa</taxon>
    </lineage>
</organism>
<dbReference type="InterPro" id="IPR048068">
    <property type="entry name" value="LarA-like"/>
</dbReference>
<evidence type="ECO:0000259" key="2">
    <source>
        <dbReference type="Pfam" id="PF21113"/>
    </source>
</evidence>
<dbReference type="Gene3D" id="3.90.226.30">
    <property type="match status" value="1"/>
</dbReference>
<keyword evidence="3" id="KW-0413">Isomerase</keyword>
<dbReference type="PANTHER" id="PTHR33171">
    <property type="entry name" value="LAR_N DOMAIN-CONTAINING PROTEIN"/>
    <property type="match status" value="1"/>
</dbReference>
<dbReference type="NCBIfam" id="NF033504">
    <property type="entry name" value="Ni_dep_LarA"/>
    <property type="match status" value="1"/>
</dbReference>
<reference evidence="3 4" key="1">
    <citation type="submission" date="2019-02" db="EMBL/GenBank/DDBJ databases">
        <title>Closed genome of Sporomusa termitida DSM 4440.</title>
        <authorList>
            <person name="Poehlein A."/>
            <person name="Daniel R."/>
        </authorList>
    </citation>
    <scope>NUCLEOTIDE SEQUENCE [LARGE SCALE GENOMIC DNA]</scope>
    <source>
        <strain evidence="3 4">DSM 4440</strain>
    </source>
</reference>
<evidence type="ECO:0000259" key="1">
    <source>
        <dbReference type="Pfam" id="PF09861"/>
    </source>
</evidence>
<evidence type="ECO:0000313" key="3">
    <source>
        <dbReference type="EMBL" id="QDR82778.1"/>
    </source>
</evidence>
<protein>
    <submittedName>
        <fullName evidence="3">Lactate racemase</fullName>
        <ecNumber evidence="3">5.1.2.1</ecNumber>
    </submittedName>
</protein>
<evidence type="ECO:0000313" key="4">
    <source>
        <dbReference type="Proteomes" id="UP000320776"/>
    </source>
</evidence>
<name>A0A517DZM9_9FIRM</name>
<accession>A0A517DZM9</accession>
<dbReference type="PANTHER" id="PTHR33171:SF17">
    <property type="entry name" value="LARA-LIKE N-TERMINAL DOMAIN-CONTAINING PROTEIN"/>
    <property type="match status" value="1"/>
</dbReference>
<dbReference type="OrthoDB" id="9770545at2"/>